<evidence type="ECO:0000259" key="1">
    <source>
        <dbReference type="Pfam" id="PF12680"/>
    </source>
</evidence>
<dbReference type="SUPFAM" id="SSF54427">
    <property type="entry name" value="NTF2-like"/>
    <property type="match status" value="1"/>
</dbReference>
<feature type="domain" description="SnoaL-like" evidence="1">
    <location>
        <begin position="10"/>
        <end position="110"/>
    </location>
</feature>
<reference evidence="2 3" key="1">
    <citation type="submission" date="2017-02" db="EMBL/GenBank/DDBJ databases">
        <title>Whole genome sequencing of Rhodanobacter lindaniclasticus DSM 17932.</title>
        <authorList>
            <person name="Kumar S."/>
            <person name="Patil P."/>
            <person name="Patil P.B."/>
        </authorList>
    </citation>
    <scope>NUCLEOTIDE SEQUENCE [LARGE SCALE GENOMIC DNA]</scope>
    <source>
        <strain evidence="2 3">DSM 17932</strain>
    </source>
</reference>
<dbReference type="AlphaFoldDB" id="A0A4S3KHG4"/>
<evidence type="ECO:0000313" key="3">
    <source>
        <dbReference type="Proteomes" id="UP000306317"/>
    </source>
</evidence>
<dbReference type="InterPro" id="IPR037401">
    <property type="entry name" value="SnoaL-like"/>
</dbReference>
<dbReference type="InterPro" id="IPR032710">
    <property type="entry name" value="NTF2-like_dom_sf"/>
</dbReference>
<dbReference type="RefSeq" id="WP_136258168.1">
    <property type="nucleotide sequence ID" value="NZ_MWIO01000023.1"/>
</dbReference>
<dbReference type="Proteomes" id="UP000306317">
    <property type="component" value="Unassembled WGS sequence"/>
</dbReference>
<name>A0A4S3KHG4_9GAMM</name>
<keyword evidence="3" id="KW-1185">Reference proteome</keyword>
<proteinExistence type="predicted"/>
<dbReference type="Gene3D" id="3.10.450.50">
    <property type="match status" value="1"/>
</dbReference>
<comment type="caution">
    <text evidence="2">The sequence shown here is derived from an EMBL/GenBank/DDBJ whole genome shotgun (WGS) entry which is preliminary data.</text>
</comment>
<protein>
    <submittedName>
        <fullName evidence="2">Polyketide cyclase</fullName>
    </submittedName>
</protein>
<dbReference type="EMBL" id="MWIO01000023">
    <property type="protein sequence ID" value="THD07738.1"/>
    <property type="molecule type" value="Genomic_DNA"/>
</dbReference>
<dbReference type="OrthoDB" id="9808719at2"/>
<dbReference type="Pfam" id="PF12680">
    <property type="entry name" value="SnoaL_2"/>
    <property type="match status" value="1"/>
</dbReference>
<sequence>MNATRDLIANYIRSWNETDPLRRRALIEDVYAEHASYTDPLAQARGWEAIDATIGAVQDMFPGHRFTLAGEVDAHHDVARFHWHLVAPGADEPLVIGFDVAELDGGRIRRVHGFLDKVPMAA</sequence>
<evidence type="ECO:0000313" key="2">
    <source>
        <dbReference type="EMBL" id="THD07738.1"/>
    </source>
</evidence>
<accession>A0A4S3KHG4</accession>
<organism evidence="2 3">
    <name type="scientific">Rhodanobacter lindaniclasticus</name>
    <dbReference type="NCBI Taxonomy" id="75310"/>
    <lineage>
        <taxon>Bacteria</taxon>
        <taxon>Pseudomonadati</taxon>
        <taxon>Pseudomonadota</taxon>
        <taxon>Gammaproteobacteria</taxon>
        <taxon>Lysobacterales</taxon>
        <taxon>Rhodanobacteraceae</taxon>
        <taxon>Rhodanobacter</taxon>
    </lineage>
</organism>
<gene>
    <name evidence="2" type="ORF">B1991_07845</name>
</gene>